<dbReference type="Proteomes" id="UP001283341">
    <property type="component" value="Unassembled WGS sequence"/>
</dbReference>
<organism evidence="1 2">
    <name type="scientific">Apodospora peruviana</name>
    <dbReference type="NCBI Taxonomy" id="516989"/>
    <lineage>
        <taxon>Eukaryota</taxon>
        <taxon>Fungi</taxon>
        <taxon>Dikarya</taxon>
        <taxon>Ascomycota</taxon>
        <taxon>Pezizomycotina</taxon>
        <taxon>Sordariomycetes</taxon>
        <taxon>Sordariomycetidae</taxon>
        <taxon>Sordariales</taxon>
        <taxon>Lasiosphaeriaceae</taxon>
        <taxon>Apodospora</taxon>
    </lineage>
</organism>
<accession>A0AAE0MF52</accession>
<dbReference type="AlphaFoldDB" id="A0AAE0MF52"/>
<keyword evidence="2" id="KW-1185">Reference proteome</keyword>
<reference evidence="1" key="1">
    <citation type="journal article" date="2023" name="Mol. Phylogenet. Evol.">
        <title>Genome-scale phylogeny and comparative genomics of the fungal order Sordariales.</title>
        <authorList>
            <person name="Hensen N."/>
            <person name="Bonometti L."/>
            <person name="Westerberg I."/>
            <person name="Brannstrom I.O."/>
            <person name="Guillou S."/>
            <person name="Cros-Aarteil S."/>
            <person name="Calhoun S."/>
            <person name="Haridas S."/>
            <person name="Kuo A."/>
            <person name="Mondo S."/>
            <person name="Pangilinan J."/>
            <person name="Riley R."/>
            <person name="LaButti K."/>
            <person name="Andreopoulos B."/>
            <person name="Lipzen A."/>
            <person name="Chen C."/>
            <person name="Yan M."/>
            <person name="Daum C."/>
            <person name="Ng V."/>
            <person name="Clum A."/>
            <person name="Steindorff A."/>
            <person name="Ohm R.A."/>
            <person name="Martin F."/>
            <person name="Silar P."/>
            <person name="Natvig D.O."/>
            <person name="Lalanne C."/>
            <person name="Gautier V."/>
            <person name="Ament-Velasquez S.L."/>
            <person name="Kruys A."/>
            <person name="Hutchinson M.I."/>
            <person name="Powell A.J."/>
            <person name="Barry K."/>
            <person name="Miller A.N."/>
            <person name="Grigoriev I.V."/>
            <person name="Debuchy R."/>
            <person name="Gladieux P."/>
            <person name="Hiltunen Thoren M."/>
            <person name="Johannesson H."/>
        </authorList>
    </citation>
    <scope>NUCLEOTIDE SEQUENCE</scope>
    <source>
        <strain evidence="1">CBS 118394</strain>
    </source>
</reference>
<dbReference type="EMBL" id="JAUEDM010000001">
    <property type="protein sequence ID" value="KAK3330286.1"/>
    <property type="molecule type" value="Genomic_DNA"/>
</dbReference>
<name>A0AAE0MF52_9PEZI</name>
<protein>
    <submittedName>
        <fullName evidence="1">Uncharacterized protein</fullName>
    </submittedName>
</protein>
<reference evidence="1" key="2">
    <citation type="submission" date="2023-06" db="EMBL/GenBank/DDBJ databases">
        <authorList>
            <consortium name="Lawrence Berkeley National Laboratory"/>
            <person name="Haridas S."/>
            <person name="Hensen N."/>
            <person name="Bonometti L."/>
            <person name="Westerberg I."/>
            <person name="Brannstrom I.O."/>
            <person name="Guillou S."/>
            <person name="Cros-Aarteil S."/>
            <person name="Calhoun S."/>
            <person name="Kuo A."/>
            <person name="Mondo S."/>
            <person name="Pangilinan J."/>
            <person name="Riley R."/>
            <person name="Labutti K."/>
            <person name="Andreopoulos B."/>
            <person name="Lipzen A."/>
            <person name="Chen C."/>
            <person name="Yanf M."/>
            <person name="Daum C."/>
            <person name="Ng V."/>
            <person name="Clum A."/>
            <person name="Steindorff A."/>
            <person name="Ohm R."/>
            <person name="Martin F."/>
            <person name="Silar P."/>
            <person name="Natvig D."/>
            <person name="Lalanne C."/>
            <person name="Gautier V."/>
            <person name="Ament-Velasquez S.L."/>
            <person name="Kruys A."/>
            <person name="Hutchinson M.I."/>
            <person name="Powell A.J."/>
            <person name="Barry K."/>
            <person name="Miller A.N."/>
            <person name="Grigoriev I.V."/>
            <person name="Debuchy R."/>
            <person name="Gladieux P."/>
            <person name="Thoren M.H."/>
            <person name="Johannesson H."/>
        </authorList>
    </citation>
    <scope>NUCLEOTIDE SEQUENCE</scope>
    <source>
        <strain evidence="1">CBS 118394</strain>
    </source>
</reference>
<sequence length="71" mass="8473">MVLLWSRKKRWIVLFMRWTCVQIPGESWFIVEAEELRTSYSIWRLHALRCKSGSFASESWLKACKASSIMF</sequence>
<evidence type="ECO:0000313" key="2">
    <source>
        <dbReference type="Proteomes" id="UP001283341"/>
    </source>
</evidence>
<gene>
    <name evidence="1" type="ORF">B0H66DRAFT_54314</name>
</gene>
<comment type="caution">
    <text evidence="1">The sequence shown here is derived from an EMBL/GenBank/DDBJ whole genome shotgun (WGS) entry which is preliminary data.</text>
</comment>
<proteinExistence type="predicted"/>
<evidence type="ECO:0000313" key="1">
    <source>
        <dbReference type="EMBL" id="KAK3330286.1"/>
    </source>
</evidence>